<keyword evidence="8" id="KW-1185">Reference proteome</keyword>
<reference evidence="7 8" key="1">
    <citation type="submission" date="2023-05" db="EMBL/GenBank/DDBJ databases">
        <title>Draft genome sequence of Streptomyces sp. B-S-A6 isolated from a cave soil in Thailand.</title>
        <authorList>
            <person name="Chamroensaksri N."/>
            <person name="Muangham S."/>
        </authorList>
    </citation>
    <scope>NUCLEOTIDE SEQUENCE [LARGE SCALE GENOMIC DNA]</scope>
    <source>
        <strain evidence="7 8">B-S-A6</strain>
    </source>
</reference>
<protein>
    <submittedName>
        <fullName evidence="7">Sigma-70 family RNA polymerase sigma factor</fullName>
    </submittedName>
</protein>
<comment type="similarity">
    <text evidence="1">Belongs to the sigma-70 factor family. ECF subfamily.</text>
</comment>
<dbReference type="Proteomes" id="UP001223978">
    <property type="component" value="Unassembled WGS sequence"/>
</dbReference>
<sequence>MTESIESPLALPAARRRFLKPAAGARPDAGVEDKILKLERQSGSFKRLIAARVGRRFAEDVWQSALLQMTEHLQRGHEVANLYAYMRTVCVNCANKELGRQYRRSEVMVGGAAELDLQGAEDAELDDSGLRYSDVRDILAAALTPLEHQVYVLRHVFGMTSKDIGRHLDRSPAAVRQTLSRADGKLRDPEVLACFDHRLTYDA</sequence>
<keyword evidence="3" id="KW-0731">Sigma factor</keyword>
<dbReference type="InterPro" id="IPR036388">
    <property type="entry name" value="WH-like_DNA-bd_sf"/>
</dbReference>
<evidence type="ECO:0000256" key="2">
    <source>
        <dbReference type="ARBA" id="ARBA00023015"/>
    </source>
</evidence>
<keyword evidence="5" id="KW-0804">Transcription</keyword>
<dbReference type="SUPFAM" id="SSF88946">
    <property type="entry name" value="Sigma2 domain of RNA polymerase sigma factors"/>
    <property type="match status" value="1"/>
</dbReference>
<proteinExistence type="inferred from homology"/>
<dbReference type="Gene3D" id="1.10.1740.10">
    <property type="match status" value="1"/>
</dbReference>
<evidence type="ECO:0000313" key="7">
    <source>
        <dbReference type="EMBL" id="MDI3406031.1"/>
    </source>
</evidence>
<dbReference type="InterPro" id="IPR039425">
    <property type="entry name" value="RNA_pol_sigma-70-like"/>
</dbReference>
<dbReference type="Gene3D" id="1.10.10.10">
    <property type="entry name" value="Winged helix-like DNA-binding domain superfamily/Winged helix DNA-binding domain"/>
    <property type="match status" value="1"/>
</dbReference>
<dbReference type="InterPro" id="IPR013249">
    <property type="entry name" value="RNA_pol_sigma70_r4_t2"/>
</dbReference>
<keyword evidence="4" id="KW-0238">DNA-binding</keyword>
<evidence type="ECO:0000313" key="8">
    <source>
        <dbReference type="Proteomes" id="UP001223978"/>
    </source>
</evidence>
<dbReference type="Pfam" id="PF08281">
    <property type="entry name" value="Sigma70_r4_2"/>
    <property type="match status" value="1"/>
</dbReference>
<accession>A0ABT6SFG7</accession>
<comment type="caution">
    <text evidence="7">The sequence shown here is derived from an EMBL/GenBank/DDBJ whole genome shotgun (WGS) entry which is preliminary data.</text>
</comment>
<dbReference type="InterPro" id="IPR013324">
    <property type="entry name" value="RNA_pol_sigma_r3/r4-like"/>
</dbReference>
<dbReference type="RefSeq" id="WP_282543966.1">
    <property type="nucleotide sequence ID" value="NZ_JASCIQ010000020.1"/>
</dbReference>
<keyword evidence="2" id="KW-0805">Transcription regulation</keyword>
<organism evidence="7 8">
    <name type="scientific">Streptomyces cavernicola</name>
    <dbReference type="NCBI Taxonomy" id="3043613"/>
    <lineage>
        <taxon>Bacteria</taxon>
        <taxon>Bacillati</taxon>
        <taxon>Actinomycetota</taxon>
        <taxon>Actinomycetes</taxon>
        <taxon>Kitasatosporales</taxon>
        <taxon>Streptomycetaceae</taxon>
        <taxon>Streptomyces</taxon>
    </lineage>
</organism>
<feature type="domain" description="RNA polymerase sigma factor 70 region 4 type 2" evidence="6">
    <location>
        <begin position="141"/>
        <end position="182"/>
    </location>
</feature>
<dbReference type="PANTHER" id="PTHR43133">
    <property type="entry name" value="RNA POLYMERASE ECF-TYPE SIGMA FACTO"/>
    <property type="match status" value="1"/>
</dbReference>
<evidence type="ECO:0000256" key="3">
    <source>
        <dbReference type="ARBA" id="ARBA00023082"/>
    </source>
</evidence>
<evidence type="ECO:0000256" key="1">
    <source>
        <dbReference type="ARBA" id="ARBA00010641"/>
    </source>
</evidence>
<evidence type="ECO:0000256" key="5">
    <source>
        <dbReference type="ARBA" id="ARBA00023163"/>
    </source>
</evidence>
<dbReference type="InterPro" id="IPR013325">
    <property type="entry name" value="RNA_pol_sigma_r2"/>
</dbReference>
<dbReference type="SUPFAM" id="SSF88659">
    <property type="entry name" value="Sigma3 and sigma4 domains of RNA polymerase sigma factors"/>
    <property type="match status" value="1"/>
</dbReference>
<name>A0ABT6SFG7_9ACTN</name>
<dbReference type="EMBL" id="JASCIQ010000020">
    <property type="protein sequence ID" value="MDI3406031.1"/>
    <property type="molecule type" value="Genomic_DNA"/>
</dbReference>
<evidence type="ECO:0000259" key="6">
    <source>
        <dbReference type="Pfam" id="PF08281"/>
    </source>
</evidence>
<dbReference type="PANTHER" id="PTHR43133:SF8">
    <property type="entry name" value="RNA POLYMERASE SIGMA FACTOR HI_1459-RELATED"/>
    <property type="match status" value="1"/>
</dbReference>
<evidence type="ECO:0000256" key="4">
    <source>
        <dbReference type="ARBA" id="ARBA00023125"/>
    </source>
</evidence>
<gene>
    <name evidence="7" type="ORF">QIS96_19690</name>
</gene>